<reference evidence="3" key="1">
    <citation type="submission" date="2023-07" db="EMBL/GenBank/DDBJ databases">
        <title>30 novel species of actinomycetes from the DSMZ collection.</title>
        <authorList>
            <person name="Nouioui I."/>
        </authorList>
    </citation>
    <scope>NUCLEOTIDE SEQUENCE [LARGE SCALE GENOMIC DNA]</scope>
    <source>
        <strain evidence="3">DSM 41886</strain>
    </source>
</reference>
<feature type="compositionally biased region" description="Basic residues" evidence="1">
    <location>
        <begin position="187"/>
        <end position="196"/>
    </location>
</feature>
<evidence type="ECO:0000313" key="3">
    <source>
        <dbReference type="Proteomes" id="UP001183615"/>
    </source>
</evidence>
<proteinExistence type="predicted"/>
<accession>A0ABU2SGK3</accession>
<evidence type="ECO:0000313" key="2">
    <source>
        <dbReference type="EMBL" id="MDT0447215.1"/>
    </source>
</evidence>
<sequence>MIATIIILAAVAVAVVVLLLALPTVGPGNGSLQRRFGPEYERAVTRHDGDVKAARKDLSERVRRHGRLRVRALSAGEREQYELKWARVQERFVDSPVSAAAEADHLLTQLVHDRGFPSDAYDDQVAALSVHHPRQVESYRRLHALAARADAGGTGTEEMREALLRGRDLFRELVAAGPQDSAEHRAGPRRMRIRRSGHPERQDAATKGGA</sequence>
<comment type="caution">
    <text evidence="2">The sequence shown here is derived from an EMBL/GenBank/DDBJ whole genome shotgun (WGS) entry which is preliminary data.</text>
</comment>
<organism evidence="2 3">
    <name type="scientific">Streptomyces johnsoniae</name>
    <dbReference type="NCBI Taxonomy" id="3075532"/>
    <lineage>
        <taxon>Bacteria</taxon>
        <taxon>Bacillati</taxon>
        <taxon>Actinomycetota</taxon>
        <taxon>Actinomycetes</taxon>
        <taxon>Kitasatosporales</taxon>
        <taxon>Streptomycetaceae</taxon>
        <taxon>Streptomyces</taxon>
    </lineage>
</organism>
<dbReference type="RefSeq" id="WP_311621335.1">
    <property type="nucleotide sequence ID" value="NZ_JAVREV010000028.1"/>
</dbReference>
<dbReference type="Proteomes" id="UP001183615">
    <property type="component" value="Unassembled WGS sequence"/>
</dbReference>
<feature type="region of interest" description="Disordered" evidence="1">
    <location>
        <begin position="175"/>
        <end position="210"/>
    </location>
</feature>
<gene>
    <name evidence="2" type="ORF">RM779_32165</name>
</gene>
<name>A0ABU2SGK3_9ACTN</name>
<protein>
    <recommendedName>
        <fullName evidence="4">Secreted protein</fullName>
    </recommendedName>
</protein>
<evidence type="ECO:0000256" key="1">
    <source>
        <dbReference type="SAM" id="MobiDB-lite"/>
    </source>
</evidence>
<keyword evidence="3" id="KW-1185">Reference proteome</keyword>
<evidence type="ECO:0008006" key="4">
    <source>
        <dbReference type="Google" id="ProtNLM"/>
    </source>
</evidence>
<dbReference type="EMBL" id="JAVREV010000028">
    <property type="protein sequence ID" value="MDT0447215.1"/>
    <property type="molecule type" value="Genomic_DNA"/>
</dbReference>